<proteinExistence type="predicted"/>
<dbReference type="GO" id="GO:0006313">
    <property type="term" value="P:DNA transposition"/>
    <property type="evidence" value="ECO:0007669"/>
    <property type="project" value="InterPro"/>
</dbReference>
<dbReference type="InterPro" id="IPR002559">
    <property type="entry name" value="Transposase_11"/>
</dbReference>
<evidence type="ECO:0000259" key="1">
    <source>
        <dbReference type="Pfam" id="PF01609"/>
    </source>
</evidence>
<dbReference type="Proteomes" id="UP000634476">
    <property type="component" value="Unassembled WGS sequence"/>
</dbReference>
<dbReference type="GO" id="GO:0003677">
    <property type="term" value="F:DNA binding"/>
    <property type="evidence" value="ECO:0007669"/>
    <property type="project" value="InterPro"/>
</dbReference>
<evidence type="ECO:0000313" key="2">
    <source>
        <dbReference type="EMBL" id="GII06200.1"/>
    </source>
</evidence>
<accession>A0A8J3T791</accession>
<gene>
    <name evidence="2" type="ORF">Pta02_82080</name>
</gene>
<reference evidence="2" key="1">
    <citation type="submission" date="2021-01" db="EMBL/GenBank/DDBJ databases">
        <title>Whole genome shotgun sequence of Planobispora takensis NBRC 109077.</title>
        <authorList>
            <person name="Komaki H."/>
            <person name="Tamura T."/>
        </authorList>
    </citation>
    <scope>NUCLEOTIDE SEQUENCE</scope>
    <source>
        <strain evidence="2">NBRC 109077</strain>
    </source>
</reference>
<organism evidence="2 3">
    <name type="scientific">Planobispora takensis</name>
    <dbReference type="NCBI Taxonomy" id="1367882"/>
    <lineage>
        <taxon>Bacteria</taxon>
        <taxon>Bacillati</taxon>
        <taxon>Actinomycetota</taxon>
        <taxon>Actinomycetes</taxon>
        <taxon>Streptosporangiales</taxon>
        <taxon>Streptosporangiaceae</taxon>
        <taxon>Planobispora</taxon>
    </lineage>
</organism>
<keyword evidence="3" id="KW-1185">Reference proteome</keyword>
<comment type="caution">
    <text evidence="2">The sequence shown here is derived from an EMBL/GenBank/DDBJ whole genome shotgun (WGS) entry which is preliminary data.</text>
</comment>
<sequence length="307" mass="34272">MDTDLDTLLIALYVELTDRILPSQRVRPTGGPGHPPEVTDAELVCLAVAQVLLRHDEERHWLRAAPALVGHLFPRLLSQGEYNRRLRAAAPLLEAALRWTAEHTPSSADAVRIWDGTAVPCGASRQTAQRSNLFGWAGYGMDTSHHRFYWGAELLLVCAPDGLVTGFVLVNPKLVKEREAVRAMFTRTENRPAPGTVGVCDKGFAGAAFAADLAELGITVIRPARKDEPDRGLFPYWLRQRIESVNWTLKGQLGLERHHARIPSGLWVRVLQRLLALNVAIWHNWACGVTRKRSLIFYDHVRPLTSP</sequence>
<evidence type="ECO:0000313" key="3">
    <source>
        <dbReference type="Proteomes" id="UP000634476"/>
    </source>
</evidence>
<dbReference type="GO" id="GO:0004803">
    <property type="term" value="F:transposase activity"/>
    <property type="evidence" value="ECO:0007669"/>
    <property type="project" value="InterPro"/>
</dbReference>
<dbReference type="Pfam" id="PF01609">
    <property type="entry name" value="DDE_Tnp_1"/>
    <property type="match status" value="1"/>
</dbReference>
<protein>
    <recommendedName>
        <fullName evidence="1">Transposase IS4-like domain-containing protein</fullName>
    </recommendedName>
</protein>
<dbReference type="EMBL" id="BOOK01000137">
    <property type="protein sequence ID" value="GII06200.1"/>
    <property type="molecule type" value="Genomic_DNA"/>
</dbReference>
<dbReference type="AlphaFoldDB" id="A0A8J3T791"/>
<name>A0A8J3T791_9ACTN</name>
<feature type="domain" description="Transposase IS4-like" evidence="1">
    <location>
        <begin position="109"/>
        <end position="226"/>
    </location>
</feature>